<keyword evidence="6" id="KW-1185">Reference proteome</keyword>
<dbReference type="GO" id="GO:0006355">
    <property type="term" value="P:regulation of DNA-templated transcription"/>
    <property type="evidence" value="ECO:0007669"/>
    <property type="project" value="InterPro"/>
</dbReference>
<dbReference type="InterPro" id="IPR036388">
    <property type="entry name" value="WH-like_DNA-bd_sf"/>
</dbReference>
<evidence type="ECO:0000313" key="5">
    <source>
        <dbReference type="EMBL" id="BAC14853.1"/>
    </source>
</evidence>
<dbReference type="HOGENOM" id="CLU_1239724_0_0_9"/>
<name>Q8EMF1_OCEIH</name>
<dbReference type="EMBL" id="BA000028">
    <property type="protein sequence ID" value="BAC14853.1"/>
    <property type="molecule type" value="Genomic_DNA"/>
</dbReference>
<evidence type="ECO:0000256" key="3">
    <source>
        <dbReference type="ARBA" id="ARBA00023163"/>
    </source>
</evidence>
<dbReference type="STRING" id="221109.gene:10735149"/>
<dbReference type="KEGG" id="oih:OB2897"/>
<reference evidence="5 6" key="2">
    <citation type="journal article" date="2002" name="Nucleic Acids Res.">
        <title>Genome sequence of Oceanobacillus iheyensis isolated from the Iheya Ridge and its unexpected adaptive capabilities to extreme environments.</title>
        <authorList>
            <person name="Takami H."/>
            <person name="Takaki Y."/>
            <person name="Uchiyama I."/>
        </authorList>
    </citation>
    <scope>NUCLEOTIDE SEQUENCE [LARGE SCALE GENOMIC DNA]</scope>
    <source>
        <strain evidence="6">DSM 14371 / CIP 107618 / JCM 11309 / KCTC 3954 / HTE831</strain>
    </source>
</reference>
<keyword evidence="1" id="KW-0805">Transcription regulation</keyword>
<dbReference type="InterPro" id="IPR000792">
    <property type="entry name" value="Tscrpt_reg_LuxR_C"/>
</dbReference>
<evidence type="ECO:0000256" key="2">
    <source>
        <dbReference type="ARBA" id="ARBA00023125"/>
    </source>
</evidence>
<dbReference type="PANTHER" id="PTHR43214:SF41">
    <property type="entry name" value="NITRATE_NITRITE RESPONSE REGULATOR PROTEIN NARP"/>
    <property type="match status" value="1"/>
</dbReference>
<dbReference type="PROSITE" id="PS50043">
    <property type="entry name" value="HTH_LUXR_2"/>
    <property type="match status" value="1"/>
</dbReference>
<dbReference type="OrthoDB" id="2720283at2"/>
<sequence length="231" mass="27203">MLKVVYVSIGNEEEQYIHKLLDSEAVEFLSWDRKIGIMNLNSRPHVFIFDLESLPKEDVLKKVNELKEERPDFKVIFFVPTIKQTEMYAMIECQVDSIFEKSQIDKKELKQAIDHLQKDYFYLPISIHKGLLERVKDLKQTNFDIFYQRLSENGIDISIREAYVAYHVKDGLRNLNIAIELGITEGTVKIHVSNLYRKLHIKGRKNMVEYLNNLISDSFIDKENNEYSVIL</sequence>
<dbReference type="PANTHER" id="PTHR43214">
    <property type="entry name" value="TWO-COMPONENT RESPONSE REGULATOR"/>
    <property type="match status" value="1"/>
</dbReference>
<feature type="domain" description="HTH luxR-type" evidence="4">
    <location>
        <begin position="150"/>
        <end position="215"/>
    </location>
</feature>
<dbReference type="GO" id="GO:0003677">
    <property type="term" value="F:DNA binding"/>
    <property type="evidence" value="ECO:0007669"/>
    <property type="project" value="UniProtKB-KW"/>
</dbReference>
<dbReference type="InterPro" id="IPR016032">
    <property type="entry name" value="Sig_transdc_resp-reg_C-effctor"/>
</dbReference>
<protein>
    <submittedName>
        <fullName evidence="5">Nitrate:nitrite response transcriptional regulator</fullName>
    </submittedName>
</protein>
<dbReference type="Gene3D" id="3.40.50.2300">
    <property type="match status" value="1"/>
</dbReference>
<dbReference type="SMART" id="SM00421">
    <property type="entry name" value="HTH_LUXR"/>
    <property type="match status" value="1"/>
</dbReference>
<reference evidence="5 6" key="1">
    <citation type="journal article" date="2001" name="FEMS Microbiol. Lett.">
        <title>Oceanobacillus iheyensis gen. nov., sp. nov., a deep-sea extremely halotolerant and alkaliphilic species isolated from a depth of 1050 m on the Iheya Ridge.</title>
        <authorList>
            <person name="Lu J."/>
            <person name="Nogi Y."/>
            <person name="Takami H."/>
        </authorList>
    </citation>
    <scope>NUCLEOTIDE SEQUENCE [LARGE SCALE GENOMIC DNA]</scope>
    <source>
        <strain evidence="6">DSM 14371 / CIP 107618 / JCM 11309 / KCTC 3954 / HTE831</strain>
    </source>
</reference>
<dbReference type="Gene3D" id="1.10.10.10">
    <property type="entry name" value="Winged helix-like DNA-binding domain superfamily/Winged helix DNA-binding domain"/>
    <property type="match status" value="1"/>
</dbReference>
<dbReference type="PROSITE" id="PS00622">
    <property type="entry name" value="HTH_LUXR_1"/>
    <property type="match status" value="1"/>
</dbReference>
<organism evidence="5 6">
    <name type="scientific">Oceanobacillus iheyensis (strain DSM 14371 / CIP 107618 / JCM 11309 / KCTC 3954 / HTE831)</name>
    <dbReference type="NCBI Taxonomy" id="221109"/>
    <lineage>
        <taxon>Bacteria</taxon>
        <taxon>Bacillati</taxon>
        <taxon>Bacillota</taxon>
        <taxon>Bacilli</taxon>
        <taxon>Bacillales</taxon>
        <taxon>Bacillaceae</taxon>
        <taxon>Oceanobacillus</taxon>
    </lineage>
</organism>
<dbReference type="SUPFAM" id="SSF46894">
    <property type="entry name" value="C-terminal effector domain of the bipartite response regulators"/>
    <property type="match status" value="1"/>
</dbReference>
<dbReference type="AlphaFoldDB" id="Q8EMF1"/>
<dbReference type="Proteomes" id="UP000000822">
    <property type="component" value="Chromosome"/>
</dbReference>
<dbReference type="RefSeq" id="WP_011067294.1">
    <property type="nucleotide sequence ID" value="NC_004193.1"/>
</dbReference>
<keyword evidence="3" id="KW-0804">Transcription</keyword>
<evidence type="ECO:0000259" key="4">
    <source>
        <dbReference type="PROSITE" id="PS50043"/>
    </source>
</evidence>
<dbReference type="PRINTS" id="PR00038">
    <property type="entry name" value="HTHLUXR"/>
</dbReference>
<dbReference type="eggNOG" id="COG2197">
    <property type="taxonomic scope" value="Bacteria"/>
</dbReference>
<gene>
    <name evidence="5" type="ordered locus">OB2897</name>
</gene>
<dbReference type="Pfam" id="PF00196">
    <property type="entry name" value="GerE"/>
    <property type="match status" value="1"/>
</dbReference>
<dbReference type="PhylomeDB" id="Q8EMF1"/>
<proteinExistence type="predicted"/>
<keyword evidence="2" id="KW-0238">DNA-binding</keyword>
<evidence type="ECO:0000256" key="1">
    <source>
        <dbReference type="ARBA" id="ARBA00023015"/>
    </source>
</evidence>
<dbReference type="InterPro" id="IPR039420">
    <property type="entry name" value="WalR-like"/>
</dbReference>
<accession>Q8EMF1</accession>
<evidence type="ECO:0000313" key="6">
    <source>
        <dbReference type="Proteomes" id="UP000000822"/>
    </source>
</evidence>